<dbReference type="InterPro" id="IPR006195">
    <property type="entry name" value="aa-tRNA-synth_II"/>
</dbReference>
<comment type="function">
    <text evidence="6">With EpmB is involved in the beta-lysylation step of the post-translational modification of translation elongation factor P (EF-P). Catalyzes the ATP-dependent activation of (R)-beta-lysine produced by EpmB, forming a lysyl-adenylate, from which the beta-lysyl moiety is then transferred to the epsilon-amino group of a conserved specific lysine residue in EF-P.</text>
</comment>
<dbReference type="Pfam" id="PF00152">
    <property type="entry name" value="tRNA-synt_2"/>
    <property type="match status" value="1"/>
</dbReference>
<dbReference type="HAMAP" id="MF_00174">
    <property type="entry name" value="EF_P_modif_A"/>
    <property type="match status" value="1"/>
</dbReference>
<sequence>MTENEQWRPTASIQNLLARAKIMAEIRRFFTDRGLLEVETPILSEFGVTDVHLATFSTEFTSPFKHQSKTLWLSTSPEYPMKRLLAAGSGAIFQLCKVFRNEESGRKHNPEFTMLEWYRPHFDMYRLINEVDDLLQQILDCEPAESMSYQFVFQEYVGLDPLSASREELIAKAKEHHLEQAENEDRDTLLQFLFSSVVEPKIGQERPVAIYHFPATQAALAQISSEDHRVAERFEFYYKGIELANGFNELTDANEQRHRFEQDNRQREKLGLPTRQLDERFLAALQAGVPNCAGVALGVDRLIMIALDATSIEEVMAFSIDNA</sequence>
<dbReference type="InterPro" id="IPR004525">
    <property type="entry name" value="EpmA"/>
</dbReference>
<organism evidence="8 9">
    <name type="scientific">Avibacterium avium</name>
    <name type="common">Pasteurella avium</name>
    <dbReference type="NCBI Taxonomy" id="751"/>
    <lineage>
        <taxon>Bacteria</taxon>
        <taxon>Pseudomonadati</taxon>
        <taxon>Pseudomonadota</taxon>
        <taxon>Gammaproteobacteria</taxon>
        <taxon>Pasteurellales</taxon>
        <taxon>Pasteurellaceae</taxon>
        <taxon>Avibacterium</taxon>
    </lineage>
</organism>
<protein>
    <recommendedName>
        <fullName evidence="6">Elongation factor P--(R)-beta-lysine ligase</fullName>
        <shortName evidence="6">EF-P--(R)-beta-lysine ligase</shortName>
        <ecNumber evidence="6">6.3.2.-</ecNumber>
    </recommendedName>
    <alternativeName>
        <fullName evidence="6">EF-P post-translational modification enzyme A</fullName>
    </alternativeName>
    <alternativeName>
        <fullName evidence="6">EF-P-lysine lysyltransferase</fullName>
    </alternativeName>
</protein>
<dbReference type="GO" id="GO:0000049">
    <property type="term" value="F:tRNA binding"/>
    <property type="evidence" value="ECO:0007669"/>
    <property type="project" value="TreeGrafter"/>
</dbReference>
<dbReference type="SUPFAM" id="SSF55681">
    <property type="entry name" value="Class II aaRS and biotin synthetases"/>
    <property type="match status" value="1"/>
</dbReference>
<evidence type="ECO:0000313" key="9">
    <source>
        <dbReference type="Proteomes" id="UP000255098"/>
    </source>
</evidence>
<dbReference type="GO" id="GO:0004824">
    <property type="term" value="F:lysine-tRNA ligase activity"/>
    <property type="evidence" value="ECO:0007669"/>
    <property type="project" value="InterPro"/>
</dbReference>
<evidence type="ECO:0000256" key="3">
    <source>
        <dbReference type="ARBA" id="ARBA00022741"/>
    </source>
</evidence>
<feature type="domain" description="Aminoacyl-transfer RNA synthetases class-II family profile" evidence="7">
    <location>
        <begin position="19"/>
        <end position="323"/>
    </location>
</feature>
<dbReference type="Gene3D" id="3.30.930.10">
    <property type="entry name" value="Bira Bifunctional Protein, Domain 2"/>
    <property type="match status" value="1"/>
</dbReference>
<keyword evidence="3 6" id="KW-0547">Nucleotide-binding</keyword>
<feature type="binding site" evidence="6">
    <location>
        <begin position="76"/>
        <end position="78"/>
    </location>
    <ligand>
        <name>substrate</name>
    </ligand>
</feature>
<dbReference type="PANTHER" id="PTHR42918">
    <property type="entry name" value="LYSYL-TRNA SYNTHETASE"/>
    <property type="match status" value="1"/>
</dbReference>
<dbReference type="AlphaFoldDB" id="A0A379AU96"/>
<dbReference type="NCBIfam" id="NF006828">
    <property type="entry name" value="PRK09350.1"/>
    <property type="match status" value="1"/>
</dbReference>
<dbReference type="GO" id="GO:0006430">
    <property type="term" value="P:lysyl-tRNA aminoacylation"/>
    <property type="evidence" value="ECO:0007669"/>
    <property type="project" value="InterPro"/>
</dbReference>
<dbReference type="PROSITE" id="PS50862">
    <property type="entry name" value="AA_TRNA_LIGASE_II"/>
    <property type="match status" value="1"/>
</dbReference>
<evidence type="ECO:0000256" key="2">
    <source>
        <dbReference type="ARBA" id="ARBA00022598"/>
    </source>
</evidence>
<dbReference type="GeneID" id="300134155"/>
<dbReference type="EMBL" id="UGSP01000001">
    <property type="protein sequence ID" value="SUB24901.1"/>
    <property type="molecule type" value="Genomic_DNA"/>
</dbReference>
<gene>
    <name evidence="8" type="primary">yjeA</name>
    <name evidence="6" type="synonym">epmA</name>
    <name evidence="8" type="ORF">NCTC11297_01969</name>
</gene>
<dbReference type="InterPro" id="IPR018149">
    <property type="entry name" value="Lys-tRNA-synth_II_C"/>
</dbReference>
<keyword evidence="9" id="KW-1185">Reference proteome</keyword>
<feature type="binding site" evidence="6">
    <location>
        <position position="118"/>
    </location>
    <ligand>
        <name>substrate</name>
    </ligand>
</feature>
<accession>A0A379AU96</accession>
<comment type="similarity">
    <text evidence="6">Belongs to the class-II aminoacyl-tRNA synthetase family. EpmA subfamily.</text>
</comment>
<reference evidence="8 9" key="1">
    <citation type="submission" date="2018-06" db="EMBL/GenBank/DDBJ databases">
        <authorList>
            <consortium name="Pathogen Informatics"/>
            <person name="Doyle S."/>
        </authorList>
    </citation>
    <scope>NUCLEOTIDE SEQUENCE [LARGE SCALE GENOMIC DNA]</scope>
    <source>
        <strain evidence="9">NCTC 11297</strain>
    </source>
</reference>
<dbReference type="PANTHER" id="PTHR42918:SF6">
    <property type="entry name" value="ELONGATION FACTOR P--(R)-BETA-LYSINE LIGASE"/>
    <property type="match status" value="1"/>
</dbReference>
<evidence type="ECO:0000313" key="8">
    <source>
        <dbReference type="EMBL" id="SUB24901.1"/>
    </source>
</evidence>
<keyword evidence="2 6" id="KW-0436">Ligase</keyword>
<evidence type="ECO:0000256" key="1">
    <source>
        <dbReference type="ARBA" id="ARBA00011738"/>
    </source>
</evidence>
<feature type="binding site" evidence="6">
    <location>
        <begin position="100"/>
        <end position="102"/>
    </location>
    <ligand>
        <name>ATP</name>
        <dbReference type="ChEBI" id="CHEBI:30616"/>
    </ligand>
</feature>
<evidence type="ECO:0000256" key="4">
    <source>
        <dbReference type="ARBA" id="ARBA00022840"/>
    </source>
</evidence>
<dbReference type="EC" id="6.3.2.-" evidence="6"/>
<evidence type="ECO:0000259" key="7">
    <source>
        <dbReference type="PROSITE" id="PS50862"/>
    </source>
</evidence>
<dbReference type="PRINTS" id="PR00982">
    <property type="entry name" value="TRNASYNTHLYS"/>
</dbReference>
<dbReference type="RefSeq" id="WP_115250014.1">
    <property type="nucleotide sequence ID" value="NZ_UGSP01000001.1"/>
</dbReference>
<dbReference type="NCBIfam" id="TIGR00462">
    <property type="entry name" value="genX"/>
    <property type="match status" value="1"/>
</dbReference>
<evidence type="ECO:0000256" key="5">
    <source>
        <dbReference type="ARBA" id="ARBA00052794"/>
    </source>
</evidence>
<dbReference type="FunFam" id="3.30.930.10:FF:000017">
    <property type="entry name" value="Elongation factor P--(R)-beta-lysine ligase"/>
    <property type="match status" value="1"/>
</dbReference>
<dbReference type="GO" id="GO:0005829">
    <property type="term" value="C:cytosol"/>
    <property type="evidence" value="ECO:0007669"/>
    <property type="project" value="TreeGrafter"/>
</dbReference>
<comment type="subunit">
    <text evidence="1 6">Homodimer.</text>
</comment>
<dbReference type="GO" id="GO:0016880">
    <property type="term" value="F:acid-ammonia (or amide) ligase activity"/>
    <property type="evidence" value="ECO:0007669"/>
    <property type="project" value="UniProtKB-UniRule"/>
</dbReference>
<dbReference type="InterPro" id="IPR004364">
    <property type="entry name" value="Aa-tRNA-synt_II"/>
</dbReference>
<proteinExistence type="inferred from homology"/>
<dbReference type="Proteomes" id="UP000255098">
    <property type="component" value="Unassembled WGS sequence"/>
</dbReference>
<feature type="binding site" evidence="6">
    <location>
        <position position="109"/>
    </location>
    <ligand>
        <name>ATP</name>
        <dbReference type="ChEBI" id="CHEBI:30616"/>
    </ligand>
</feature>
<feature type="binding site" evidence="6">
    <location>
        <position position="298"/>
    </location>
    <ligand>
        <name>ATP</name>
        <dbReference type="ChEBI" id="CHEBI:30616"/>
    </ligand>
</feature>
<keyword evidence="4 6" id="KW-0067">ATP-binding</keyword>
<dbReference type="GO" id="GO:0005524">
    <property type="term" value="F:ATP binding"/>
    <property type="evidence" value="ECO:0007669"/>
    <property type="project" value="UniProtKB-UniRule"/>
</dbReference>
<dbReference type="InterPro" id="IPR045864">
    <property type="entry name" value="aa-tRNA-synth_II/BPL/LPL"/>
</dbReference>
<feature type="binding site" evidence="6">
    <location>
        <position position="249"/>
    </location>
    <ligand>
        <name>substrate</name>
    </ligand>
</feature>
<name>A0A379AU96_AVIAV</name>
<comment type="catalytic activity">
    <reaction evidence="5">
        <text>D-beta-lysine + L-lysyl-[protein] + ATP = N(6)-((3R)-3,6-diaminohexanoyl)-L-lysyl-[protein] + AMP + diphosphate + H(+)</text>
        <dbReference type="Rhea" id="RHEA:83435"/>
        <dbReference type="Rhea" id="RHEA-COMP:9752"/>
        <dbReference type="Rhea" id="RHEA-COMP:20131"/>
        <dbReference type="ChEBI" id="CHEBI:15378"/>
        <dbReference type="ChEBI" id="CHEBI:29969"/>
        <dbReference type="ChEBI" id="CHEBI:30616"/>
        <dbReference type="ChEBI" id="CHEBI:33019"/>
        <dbReference type="ChEBI" id="CHEBI:84138"/>
        <dbReference type="ChEBI" id="CHEBI:156053"/>
        <dbReference type="ChEBI" id="CHEBI:456215"/>
    </reaction>
    <physiologicalReaction direction="left-to-right" evidence="5">
        <dbReference type="Rhea" id="RHEA:83436"/>
    </physiologicalReaction>
</comment>
<feature type="binding site" evidence="6">
    <location>
        <begin position="242"/>
        <end position="243"/>
    </location>
    <ligand>
        <name>ATP</name>
        <dbReference type="ChEBI" id="CHEBI:30616"/>
    </ligand>
</feature>
<evidence type="ECO:0000256" key="6">
    <source>
        <dbReference type="HAMAP-Rule" id="MF_00174"/>
    </source>
</evidence>